<dbReference type="PANTHER" id="PTHR34220">
    <property type="entry name" value="SENSOR HISTIDINE KINASE YPDA"/>
    <property type="match status" value="1"/>
</dbReference>
<keyword evidence="3" id="KW-0418">Kinase</keyword>
<dbReference type="Pfam" id="PF06580">
    <property type="entry name" value="His_kinase"/>
    <property type="match status" value="1"/>
</dbReference>
<reference evidence="4" key="1">
    <citation type="journal article" date="2019" name="Int. J. Syst. Evol. Microbiol.">
        <title>The Global Catalogue of Microorganisms (GCM) 10K type strain sequencing project: providing services to taxonomists for standard genome sequencing and annotation.</title>
        <authorList>
            <consortium name="The Broad Institute Genomics Platform"/>
            <consortium name="The Broad Institute Genome Sequencing Center for Infectious Disease"/>
            <person name="Wu L."/>
            <person name="Ma J."/>
        </authorList>
    </citation>
    <scope>NUCLEOTIDE SEQUENCE [LARGE SCALE GENOMIC DNA]</scope>
    <source>
        <strain evidence="4">KCTC 52416</strain>
    </source>
</reference>
<sequence>MDRNAKYGCFSSQYSLAVLFWSLYFLYEWIAPASMSDEYARYLLWAVVMVPITMVAGLLIVHVYFKRFYLNDRKKLFWLCVIVTMFVALMLRRSFYYYYTYPVYYPELLVQPFFYLPKIVIDLVNVSLIIALYSLINFIRVYFEQQRLTETLQKENIRSELELLKMQVHPHFIFNTLNNIYSFALQKHPATPNLIHGLSTFLDYNLYTSRQQRVALETELEYIKNYMELEKIRTANRLDISINILTPINGFHVSPMLILPFIENAFKHGVSQETRESWIRVDVSIQQHVLKLKIENSCPVVEDLNVKERSGIGLQNVKRRLEILYNGSHKIDFLKSEGAFLVILELPNLLE</sequence>
<feature type="transmembrane region" description="Helical" evidence="1">
    <location>
        <begin position="76"/>
        <end position="99"/>
    </location>
</feature>
<keyword evidence="3" id="KW-0808">Transferase</keyword>
<organism evidence="3 4">
    <name type="scientific">Parapedobacter deserti</name>
    <dbReference type="NCBI Taxonomy" id="1912957"/>
    <lineage>
        <taxon>Bacteria</taxon>
        <taxon>Pseudomonadati</taxon>
        <taxon>Bacteroidota</taxon>
        <taxon>Sphingobacteriia</taxon>
        <taxon>Sphingobacteriales</taxon>
        <taxon>Sphingobacteriaceae</taxon>
        <taxon>Parapedobacter</taxon>
    </lineage>
</organism>
<dbReference type="InterPro" id="IPR050640">
    <property type="entry name" value="Bact_2-comp_sensor_kinase"/>
</dbReference>
<keyword evidence="1" id="KW-0472">Membrane</keyword>
<dbReference type="GO" id="GO:0004673">
    <property type="term" value="F:protein histidine kinase activity"/>
    <property type="evidence" value="ECO:0007669"/>
    <property type="project" value="UniProtKB-EC"/>
</dbReference>
<dbReference type="EMBL" id="JBHRTA010000008">
    <property type="protein sequence ID" value="MFC3196594.1"/>
    <property type="molecule type" value="Genomic_DNA"/>
</dbReference>
<evidence type="ECO:0000256" key="1">
    <source>
        <dbReference type="SAM" id="Phobius"/>
    </source>
</evidence>
<keyword evidence="1" id="KW-0812">Transmembrane</keyword>
<keyword evidence="1" id="KW-1133">Transmembrane helix</keyword>
<proteinExistence type="predicted"/>
<keyword evidence="4" id="KW-1185">Reference proteome</keyword>
<feature type="transmembrane region" description="Helical" evidence="1">
    <location>
        <begin position="12"/>
        <end position="30"/>
    </location>
</feature>
<feature type="transmembrane region" description="Helical" evidence="1">
    <location>
        <begin position="119"/>
        <end position="143"/>
    </location>
</feature>
<protein>
    <submittedName>
        <fullName evidence="3">Sensor histidine kinase</fullName>
        <ecNumber evidence="3">2.7.13.3</ecNumber>
    </submittedName>
</protein>
<dbReference type="InterPro" id="IPR036890">
    <property type="entry name" value="HATPase_C_sf"/>
</dbReference>
<comment type="caution">
    <text evidence="3">The sequence shown here is derived from an EMBL/GenBank/DDBJ whole genome shotgun (WGS) entry which is preliminary data.</text>
</comment>
<evidence type="ECO:0000313" key="3">
    <source>
        <dbReference type="EMBL" id="MFC3196594.1"/>
    </source>
</evidence>
<accession>A0ABV7JEU0</accession>
<name>A0ABV7JEU0_9SPHI</name>
<evidence type="ECO:0000259" key="2">
    <source>
        <dbReference type="Pfam" id="PF06580"/>
    </source>
</evidence>
<dbReference type="EC" id="2.7.13.3" evidence="3"/>
<dbReference type="Proteomes" id="UP001595526">
    <property type="component" value="Unassembled WGS sequence"/>
</dbReference>
<evidence type="ECO:0000313" key="4">
    <source>
        <dbReference type="Proteomes" id="UP001595526"/>
    </source>
</evidence>
<dbReference type="PANTHER" id="PTHR34220:SF7">
    <property type="entry name" value="SENSOR HISTIDINE KINASE YPDA"/>
    <property type="match status" value="1"/>
</dbReference>
<dbReference type="SUPFAM" id="SSF55874">
    <property type="entry name" value="ATPase domain of HSP90 chaperone/DNA topoisomerase II/histidine kinase"/>
    <property type="match status" value="1"/>
</dbReference>
<feature type="domain" description="Signal transduction histidine kinase internal region" evidence="2">
    <location>
        <begin position="160"/>
        <end position="238"/>
    </location>
</feature>
<dbReference type="Gene3D" id="3.30.565.10">
    <property type="entry name" value="Histidine kinase-like ATPase, C-terminal domain"/>
    <property type="match status" value="1"/>
</dbReference>
<feature type="transmembrane region" description="Helical" evidence="1">
    <location>
        <begin position="42"/>
        <end position="64"/>
    </location>
</feature>
<dbReference type="RefSeq" id="WP_379019453.1">
    <property type="nucleotide sequence ID" value="NZ_JBHRTA010000008.1"/>
</dbReference>
<gene>
    <name evidence="3" type="ORF">ACFOET_03115</name>
</gene>
<dbReference type="InterPro" id="IPR010559">
    <property type="entry name" value="Sig_transdc_His_kin_internal"/>
</dbReference>